<dbReference type="GO" id="GO:0005829">
    <property type="term" value="C:cytosol"/>
    <property type="evidence" value="ECO:0007669"/>
    <property type="project" value="TreeGrafter"/>
</dbReference>
<evidence type="ECO:0000259" key="3">
    <source>
        <dbReference type="Pfam" id="PF01648"/>
    </source>
</evidence>
<comment type="caution">
    <text evidence="5">The sequence shown here is derived from an EMBL/GenBank/DDBJ whole genome shotgun (WGS) entry which is preliminary data.</text>
</comment>
<proteinExistence type="predicted"/>
<sequence>MMTGAVRWLFNCSAWNPSPSFFSFCLCLLPYSTQREVTRFVKFEDQKRSLVSRLMQHMLVHIFFKVPYKNIFILRTEEGKPYLEPCYLNESCPNLNFNVSHHGHYVALASETLCLVGLDVMVADADEHETPEEYIKNFRSCFTSLEWNNIISVGPDPNSLLDQFHRYWCLKESYIKAIGIGLGFDLQRAEFFFSDGNVWSDTACLRLGGIERTDWCFHLSHLNNGHWICVAKGPPADAVESFKQTLQVLDVDEATLTRALRGGNSFTELTIQDLIPHELGNPC</sequence>
<name>A0A9D4Z6N1_ADICA</name>
<keyword evidence="2" id="KW-0808">Transferase</keyword>
<dbReference type="Pfam" id="PF01648">
    <property type="entry name" value="ACPS"/>
    <property type="match status" value="1"/>
</dbReference>
<dbReference type="PANTHER" id="PTHR12215">
    <property type="entry name" value="PHOSPHOPANTETHEINE TRANSFERASE"/>
    <property type="match status" value="1"/>
</dbReference>
<dbReference type="EC" id="2.7.8.7" evidence="1"/>
<evidence type="ECO:0000313" key="6">
    <source>
        <dbReference type="Proteomes" id="UP000886520"/>
    </source>
</evidence>
<keyword evidence="6" id="KW-1185">Reference proteome</keyword>
<evidence type="ECO:0000259" key="4">
    <source>
        <dbReference type="Pfam" id="PF22624"/>
    </source>
</evidence>
<gene>
    <name evidence="5" type="ORF">GOP47_0024196</name>
</gene>
<dbReference type="Gene3D" id="3.90.470.20">
    <property type="entry name" value="4'-phosphopantetheinyl transferase domain"/>
    <property type="match status" value="2"/>
</dbReference>
<evidence type="ECO:0000256" key="1">
    <source>
        <dbReference type="ARBA" id="ARBA00013172"/>
    </source>
</evidence>
<dbReference type="GO" id="GO:0019878">
    <property type="term" value="P:lysine biosynthetic process via aminoadipic acid"/>
    <property type="evidence" value="ECO:0007669"/>
    <property type="project" value="TreeGrafter"/>
</dbReference>
<dbReference type="EMBL" id="JABFUD020000023">
    <property type="protein sequence ID" value="KAI5061691.1"/>
    <property type="molecule type" value="Genomic_DNA"/>
</dbReference>
<feature type="domain" description="4'-phosphopantetheinyl transferase N-terminal" evidence="4">
    <location>
        <begin position="14"/>
        <end position="112"/>
    </location>
</feature>
<accession>A0A9D4Z6N1</accession>
<dbReference type="FunFam" id="3.90.470.20:FF:000003">
    <property type="entry name" value="L-aminoadipate-semialdehyde dehydrogenase-phosphopantetheinyl transferase"/>
    <property type="match status" value="1"/>
</dbReference>
<dbReference type="GO" id="GO:0008897">
    <property type="term" value="F:holo-[acyl-carrier-protein] synthase activity"/>
    <property type="evidence" value="ECO:0007669"/>
    <property type="project" value="UniProtKB-EC"/>
</dbReference>
<dbReference type="InterPro" id="IPR055066">
    <property type="entry name" value="AASDHPPT_N"/>
</dbReference>
<feature type="domain" description="4'-phosphopantetheinyl transferase" evidence="3">
    <location>
        <begin position="116"/>
        <end position="230"/>
    </location>
</feature>
<evidence type="ECO:0000313" key="5">
    <source>
        <dbReference type="EMBL" id="KAI5061691.1"/>
    </source>
</evidence>
<dbReference type="Proteomes" id="UP000886520">
    <property type="component" value="Chromosome 23"/>
</dbReference>
<organism evidence="5 6">
    <name type="scientific">Adiantum capillus-veneris</name>
    <name type="common">Maidenhair fern</name>
    <dbReference type="NCBI Taxonomy" id="13818"/>
    <lineage>
        <taxon>Eukaryota</taxon>
        <taxon>Viridiplantae</taxon>
        <taxon>Streptophyta</taxon>
        <taxon>Embryophyta</taxon>
        <taxon>Tracheophyta</taxon>
        <taxon>Polypodiopsida</taxon>
        <taxon>Polypodiidae</taxon>
        <taxon>Polypodiales</taxon>
        <taxon>Pteridineae</taxon>
        <taxon>Pteridaceae</taxon>
        <taxon>Vittarioideae</taxon>
        <taxon>Adiantum</taxon>
    </lineage>
</organism>
<dbReference type="AlphaFoldDB" id="A0A9D4Z6N1"/>
<dbReference type="InterPro" id="IPR037143">
    <property type="entry name" value="4-PPantetheinyl_Trfase_dom_sf"/>
</dbReference>
<dbReference type="PANTHER" id="PTHR12215:SF10">
    <property type="entry name" value="L-AMINOADIPATE-SEMIALDEHYDE DEHYDROGENASE-PHOSPHOPANTETHEINYL TRANSFERASE"/>
    <property type="match status" value="1"/>
</dbReference>
<evidence type="ECO:0000256" key="2">
    <source>
        <dbReference type="ARBA" id="ARBA00022679"/>
    </source>
</evidence>
<dbReference type="SUPFAM" id="SSF56214">
    <property type="entry name" value="4'-phosphopantetheinyl transferase"/>
    <property type="match status" value="2"/>
</dbReference>
<protein>
    <recommendedName>
        <fullName evidence="1">holo-[acyl-carrier-protein] synthase</fullName>
        <ecNumber evidence="1">2.7.8.7</ecNumber>
    </recommendedName>
</protein>
<reference evidence="5" key="1">
    <citation type="submission" date="2021-01" db="EMBL/GenBank/DDBJ databases">
        <title>Adiantum capillus-veneris genome.</title>
        <authorList>
            <person name="Fang Y."/>
            <person name="Liao Q."/>
        </authorList>
    </citation>
    <scope>NUCLEOTIDE SEQUENCE</scope>
    <source>
        <strain evidence="5">H3</strain>
        <tissue evidence="5">Leaf</tissue>
    </source>
</reference>
<dbReference type="OrthoDB" id="26719at2759"/>
<dbReference type="InterPro" id="IPR050559">
    <property type="entry name" value="P-Pant_transferase_sf"/>
</dbReference>
<dbReference type="Pfam" id="PF22624">
    <property type="entry name" value="AASDHPPT_N"/>
    <property type="match status" value="1"/>
</dbReference>
<dbReference type="GO" id="GO:0000287">
    <property type="term" value="F:magnesium ion binding"/>
    <property type="evidence" value="ECO:0007669"/>
    <property type="project" value="InterPro"/>
</dbReference>
<dbReference type="InterPro" id="IPR008278">
    <property type="entry name" value="4-PPantetheinyl_Trfase_dom"/>
</dbReference>